<dbReference type="RefSeq" id="WP_095910203.1">
    <property type="nucleotide sequence ID" value="NZ_CP022386.1"/>
</dbReference>
<organism evidence="1 2">
    <name type="scientific">Capnocytophaga gingivalis</name>
    <dbReference type="NCBI Taxonomy" id="1017"/>
    <lineage>
        <taxon>Bacteria</taxon>
        <taxon>Pseudomonadati</taxon>
        <taxon>Bacteroidota</taxon>
        <taxon>Flavobacteriia</taxon>
        <taxon>Flavobacteriales</taxon>
        <taxon>Flavobacteriaceae</taxon>
        <taxon>Capnocytophaga</taxon>
    </lineage>
</organism>
<evidence type="ECO:0000313" key="1">
    <source>
        <dbReference type="EMBL" id="ATA86879.1"/>
    </source>
</evidence>
<dbReference type="GeneID" id="84808247"/>
<dbReference type="EMBL" id="CP022386">
    <property type="protein sequence ID" value="ATA86879.1"/>
    <property type="molecule type" value="Genomic_DNA"/>
</dbReference>
<dbReference type="KEGG" id="cgh:CGC50_06725"/>
<reference evidence="2" key="1">
    <citation type="submission" date="2017-06" db="EMBL/GenBank/DDBJ databases">
        <title>Capnocytophaga spp. assemblies.</title>
        <authorList>
            <person name="Gulvik C.A."/>
        </authorList>
    </citation>
    <scope>NUCLEOTIDE SEQUENCE [LARGE SCALE GENOMIC DNA]</scope>
    <source>
        <strain evidence="2">H1496</strain>
    </source>
</reference>
<name>A0A250FNY5_9FLAO</name>
<dbReference type="AlphaFoldDB" id="A0A250FNY5"/>
<dbReference type="Proteomes" id="UP000217250">
    <property type="component" value="Chromosome"/>
</dbReference>
<evidence type="ECO:0000313" key="2">
    <source>
        <dbReference type="Proteomes" id="UP000217250"/>
    </source>
</evidence>
<accession>A0A250FNY5</accession>
<sequence length="212" mass="24501">MNSKNKKLIKPWQRNIHLCYQSFLNLFNKSDLKVIGISRNMDSLFDNNNNSIYCCTGGVDEVDIVAFPEFSDSLKDVDQFDYRIFVQNAVTKSIEEVPKGAISTPILTTENGKWCIKVDICISQWRRYKYGTAMGVKFIIAYKLQLNQEDFPYTYAGDPKYFIVSVPLHLNYREYGSNNYKPSVYYSYEFTAPLKKETVGTINQLINGKLKL</sequence>
<protein>
    <submittedName>
        <fullName evidence="1">Uncharacterized protein</fullName>
    </submittedName>
</protein>
<gene>
    <name evidence="1" type="ORF">CGC50_06725</name>
</gene>
<proteinExistence type="predicted"/>